<gene>
    <name evidence="3" type="ORF">A1Q1_01048</name>
</gene>
<evidence type="ECO:0000256" key="1">
    <source>
        <dbReference type="ARBA" id="ARBA00025208"/>
    </source>
</evidence>
<dbReference type="SUPFAM" id="SSF55486">
    <property type="entry name" value="Metalloproteases ('zincins'), catalytic domain"/>
    <property type="match status" value="1"/>
</dbReference>
<organism evidence="3 4">
    <name type="scientific">Trichosporon asahii var. asahii (strain ATCC 90039 / CBS 2479 / JCM 2466 / KCTC 7840 / NBRC 103889/ NCYC 2677 / UAMH 7654)</name>
    <name type="common">Yeast</name>
    <dbReference type="NCBI Taxonomy" id="1186058"/>
    <lineage>
        <taxon>Eukaryota</taxon>
        <taxon>Fungi</taxon>
        <taxon>Dikarya</taxon>
        <taxon>Basidiomycota</taxon>
        <taxon>Agaricomycotina</taxon>
        <taxon>Tremellomycetes</taxon>
        <taxon>Trichosporonales</taxon>
        <taxon>Trichosporonaceae</taxon>
        <taxon>Trichosporon</taxon>
    </lineage>
</organism>
<dbReference type="InterPro" id="IPR024080">
    <property type="entry name" value="Neurolysin/TOP_N"/>
</dbReference>
<accession>J5T8X5</accession>
<dbReference type="Gene3D" id="1.20.1050.40">
    <property type="entry name" value="Endopeptidase. Chain P, domain 1"/>
    <property type="match status" value="1"/>
</dbReference>
<dbReference type="Proteomes" id="UP000002748">
    <property type="component" value="Unassembled WGS sequence"/>
</dbReference>
<dbReference type="PANTHER" id="PTHR11804:SF84">
    <property type="entry name" value="SACCHAROLYSIN"/>
    <property type="match status" value="1"/>
</dbReference>
<reference evidence="3 4" key="1">
    <citation type="journal article" date="2012" name="Eukaryot. Cell">
        <title>Draft genome sequence of CBS 2479, the standard type strain of Trichosporon asahii.</title>
        <authorList>
            <person name="Yang R.Y."/>
            <person name="Li H.T."/>
            <person name="Zhu H."/>
            <person name="Zhou G.P."/>
            <person name="Wang M."/>
            <person name="Wang L."/>
        </authorList>
    </citation>
    <scope>NUCLEOTIDE SEQUENCE [LARGE SCALE GENOMIC DNA]</scope>
    <source>
        <strain evidence="4">ATCC 90039 / CBS 2479 / JCM 2466 / KCTC 7840 / NCYC 2677 / UAMH 7654</strain>
    </source>
</reference>
<dbReference type="InterPro" id="IPR045090">
    <property type="entry name" value="Pept_M3A_M3B"/>
</dbReference>
<feature type="compositionally biased region" description="Basic residues" evidence="2">
    <location>
        <begin position="1"/>
        <end position="11"/>
    </location>
</feature>
<feature type="region of interest" description="Disordered" evidence="2">
    <location>
        <begin position="1"/>
        <end position="29"/>
    </location>
</feature>
<evidence type="ECO:0000313" key="3">
    <source>
        <dbReference type="EMBL" id="EJT49791.1"/>
    </source>
</evidence>
<feature type="region of interest" description="Disordered" evidence="2">
    <location>
        <begin position="87"/>
        <end position="108"/>
    </location>
</feature>
<dbReference type="HOGENOM" id="CLU_874895_0_0_1"/>
<protein>
    <submittedName>
        <fullName evidence="3">Uncharacterized protein</fullName>
    </submittedName>
</protein>
<dbReference type="OrthoDB" id="534666at2759"/>
<proteinExistence type="predicted"/>
<dbReference type="GeneID" id="25984562"/>
<dbReference type="GO" id="GO:0004222">
    <property type="term" value="F:metalloendopeptidase activity"/>
    <property type="evidence" value="ECO:0007669"/>
    <property type="project" value="InterPro"/>
</dbReference>
<dbReference type="InterPro" id="IPR024077">
    <property type="entry name" value="Neurolysin/TOP_dom2"/>
</dbReference>
<dbReference type="EMBL" id="ALBS01000148">
    <property type="protein sequence ID" value="EJT49791.1"/>
    <property type="molecule type" value="Genomic_DNA"/>
</dbReference>
<evidence type="ECO:0000256" key="2">
    <source>
        <dbReference type="SAM" id="MobiDB-lite"/>
    </source>
</evidence>
<dbReference type="KEGG" id="tasa:A1Q1_01048"/>
<name>J5T8X5_TRIAS</name>
<dbReference type="GO" id="GO:0006508">
    <property type="term" value="P:proteolysis"/>
    <property type="evidence" value="ECO:0007669"/>
    <property type="project" value="InterPro"/>
</dbReference>
<comment type="caution">
    <text evidence="3">The sequence shown here is derived from an EMBL/GenBank/DDBJ whole genome shotgun (WGS) entry which is preliminary data.</text>
</comment>
<dbReference type="VEuPathDB" id="FungiDB:A1Q1_01048"/>
<dbReference type="Gene3D" id="1.10.1370.10">
    <property type="entry name" value="Neurolysin, domain 3"/>
    <property type="match status" value="1"/>
</dbReference>
<dbReference type="AlphaFoldDB" id="J5T8X5"/>
<dbReference type="PANTHER" id="PTHR11804">
    <property type="entry name" value="PROTEASE M3 THIMET OLIGOPEPTIDASE-RELATED"/>
    <property type="match status" value="1"/>
</dbReference>
<sequence length="318" mass="35538">MLRAYQRHRMRPAGDGDAPQAPSTPRVDTTPFLIHPRVYILETSSGAFLCPGSSLLAHDTSSPSPAFLLYPSSHPVSTVSLLPSSSPTWPTLPVSHPPSPSLTPDPKPPISPPNWQYTPEQITEAIDKVCASDKAQADELVALPEDKRTFENGVRPQIFSGGHDSWIDSPALFLQHVHPDDAIRNSSIEAEKKMTEFGLKESAREDVYKALKDVEANVEKNGEKLNSEEKRFLERILRDRRRLGLALEPEKREKLLELNTKLSNLQVDFRRALNEEKGSLLFTREELDGVPEASIDGYEKEGDKYKVTFKTPDIVPIL</sequence>
<dbReference type="GO" id="GO:0006518">
    <property type="term" value="P:peptide metabolic process"/>
    <property type="evidence" value="ECO:0007669"/>
    <property type="project" value="TreeGrafter"/>
</dbReference>
<evidence type="ECO:0000313" key="4">
    <source>
        <dbReference type="Proteomes" id="UP000002748"/>
    </source>
</evidence>
<comment type="function">
    <text evidence="1">Cleaves proteins, imported into the mitochondrion, to their mature size. While most mitochondrial precursor proteins are processed to the mature form in one step by mitochondrial processing peptidase (MPP), the sequential cleavage by MIP of an octapeptide after initial processing by MPP is a required step for a subgroup of nuclear-encoded precursor proteins destined for the matrix or the inner membrane.</text>
</comment>
<dbReference type="RefSeq" id="XP_014180968.1">
    <property type="nucleotide sequence ID" value="XM_014325493.1"/>
</dbReference>
<feature type="compositionally biased region" description="Pro residues" evidence="2">
    <location>
        <begin position="95"/>
        <end position="108"/>
    </location>
</feature>